<dbReference type="OrthoDB" id="10057240at2759"/>
<accession>A0A8S4RYZ7</accession>
<keyword evidence="2" id="KW-1185">Reference proteome</keyword>
<comment type="caution">
    <text evidence="1">The sequence shown here is derived from an EMBL/GenBank/DDBJ whole genome shotgun (WGS) entry which is preliminary data.</text>
</comment>
<organism evidence="1 2">
    <name type="scientific">Pararge aegeria aegeria</name>
    <dbReference type="NCBI Taxonomy" id="348720"/>
    <lineage>
        <taxon>Eukaryota</taxon>
        <taxon>Metazoa</taxon>
        <taxon>Ecdysozoa</taxon>
        <taxon>Arthropoda</taxon>
        <taxon>Hexapoda</taxon>
        <taxon>Insecta</taxon>
        <taxon>Pterygota</taxon>
        <taxon>Neoptera</taxon>
        <taxon>Endopterygota</taxon>
        <taxon>Lepidoptera</taxon>
        <taxon>Glossata</taxon>
        <taxon>Ditrysia</taxon>
        <taxon>Papilionoidea</taxon>
        <taxon>Nymphalidae</taxon>
        <taxon>Satyrinae</taxon>
        <taxon>Satyrini</taxon>
        <taxon>Parargina</taxon>
        <taxon>Pararge</taxon>
    </lineage>
</organism>
<gene>
    <name evidence="1" type="primary">jg14444</name>
    <name evidence="1" type="ORF">PAEG_LOCUS19353</name>
</gene>
<dbReference type="Proteomes" id="UP000838756">
    <property type="component" value="Unassembled WGS sequence"/>
</dbReference>
<dbReference type="EMBL" id="CAKXAJ010025717">
    <property type="protein sequence ID" value="CAH2243152.1"/>
    <property type="molecule type" value="Genomic_DNA"/>
</dbReference>
<reference evidence="1" key="1">
    <citation type="submission" date="2022-03" db="EMBL/GenBank/DDBJ databases">
        <authorList>
            <person name="Lindestad O."/>
        </authorList>
    </citation>
    <scope>NUCLEOTIDE SEQUENCE</scope>
</reference>
<name>A0A8S4RYZ7_9NEOP</name>
<dbReference type="AlphaFoldDB" id="A0A8S4RYZ7"/>
<evidence type="ECO:0000313" key="2">
    <source>
        <dbReference type="Proteomes" id="UP000838756"/>
    </source>
</evidence>
<sequence>MNELQFRRNMALYYLRGVGTKRPDRRRKSSVVPGMNLDGHFPQKQPSQLRCVVCHTKAHWHCKKCIKKLCIEKGGFEKYNA</sequence>
<proteinExistence type="predicted"/>
<evidence type="ECO:0000313" key="1">
    <source>
        <dbReference type="EMBL" id="CAH2243152.1"/>
    </source>
</evidence>
<protein>
    <submittedName>
        <fullName evidence="1">Jg14444 protein</fullName>
    </submittedName>
</protein>